<reference evidence="1 2" key="1">
    <citation type="journal article" date="2024" name="Commun. Biol.">
        <title>Comparative genomic analysis of thermophilic fungi reveals convergent evolutionary adaptations and gene losses.</title>
        <authorList>
            <person name="Steindorff A.S."/>
            <person name="Aguilar-Pontes M.V."/>
            <person name="Robinson A.J."/>
            <person name="Andreopoulos B."/>
            <person name="LaButti K."/>
            <person name="Kuo A."/>
            <person name="Mondo S."/>
            <person name="Riley R."/>
            <person name="Otillar R."/>
            <person name="Haridas S."/>
            <person name="Lipzen A."/>
            <person name="Grimwood J."/>
            <person name="Schmutz J."/>
            <person name="Clum A."/>
            <person name="Reid I.D."/>
            <person name="Moisan M.C."/>
            <person name="Butler G."/>
            <person name="Nguyen T.T.M."/>
            <person name="Dewar K."/>
            <person name="Conant G."/>
            <person name="Drula E."/>
            <person name="Henrissat B."/>
            <person name="Hansel C."/>
            <person name="Singer S."/>
            <person name="Hutchinson M.I."/>
            <person name="de Vries R.P."/>
            <person name="Natvig D.O."/>
            <person name="Powell A.J."/>
            <person name="Tsang A."/>
            <person name="Grigoriev I.V."/>
        </authorList>
    </citation>
    <scope>NUCLEOTIDE SEQUENCE [LARGE SCALE GENOMIC DNA]</scope>
    <source>
        <strain evidence="1 2">CBS 494.80</strain>
    </source>
</reference>
<dbReference type="Proteomes" id="UP001595075">
    <property type="component" value="Unassembled WGS sequence"/>
</dbReference>
<protein>
    <submittedName>
        <fullName evidence="1">Uncharacterized protein</fullName>
    </submittedName>
</protein>
<gene>
    <name evidence="1" type="ORF">VTL71DRAFT_6476</name>
</gene>
<organism evidence="1 2">
    <name type="scientific">Oculimacula yallundae</name>
    <dbReference type="NCBI Taxonomy" id="86028"/>
    <lineage>
        <taxon>Eukaryota</taxon>
        <taxon>Fungi</taxon>
        <taxon>Dikarya</taxon>
        <taxon>Ascomycota</taxon>
        <taxon>Pezizomycotina</taxon>
        <taxon>Leotiomycetes</taxon>
        <taxon>Helotiales</taxon>
        <taxon>Ploettnerulaceae</taxon>
        <taxon>Oculimacula</taxon>
    </lineage>
</organism>
<accession>A0ABR4BX25</accession>
<dbReference type="EMBL" id="JAZHXI010000017">
    <property type="protein sequence ID" value="KAL2062210.1"/>
    <property type="molecule type" value="Genomic_DNA"/>
</dbReference>
<keyword evidence="2" id="KW-1185">Reference proteome</keyword>
<name>A0ABR4BX25_9HELO</name>
<sequence>MTLNNPTVTSCPEMNLARLEAWATVQYLGALAAGWSVAELSAAKVKLPRSQISPHPLSLFRVLAPTLVTVSLNQVTGAVMIIATSTVSSSPIAPFHKAF</sequence>
<evidence type="ECO:0000313" key="2">
    <source>
        <dbReference type="Proteomes" id="UP001595075"/>
    </source>
</evidence>
<comment type="caution">
    <text evidence="1">The sequence shown here is derived from an EMBL/GenBank/DDBJ whole genome shotgun (WGS) entry which is preliminary data.</text>
</comment>
<evidence type="ECO:0000313" key="1">
    <source>
        <dbReference type="EMBL" id="KAL2062210.1"/>
    </source>
</evidence>
<proteinExistence type="predicted"/>